<feature type="signal peptide" evidence="3">
    <location>
        <begin position="1"/>
        <end position="18"/>
    </location>
</feature>
<dbReference type="InterPro" id="IPR003599">
    <property type="entry name" value="Ig_sub"/>
</dbReference>
<dbReference type="InterPro" id="IPR001304">
    <property type="entry name" value="C-type_lectin-like"/>
</dbReference>
<dbReference type="SUPFAM" id="SSF49265">
    <property type="entry name" value="Fibronectin type III"/>
    <property type="match status" value="2"/>
</dbReference>
<dbReference type="SUPFAM" id="SSF48726">
    <property type="entry name" value="Immunoglobulin"/>
    <property type="match status" value="5"/>
</dbReference>
<dbReference type="Proteomes" id="UP000324629">
    <property type="component" value="Unassembled WGS sequence"/>
</dbReference>
<proteinExistence type="predicted"/>
<feature type="domain" description="Fibronectin type-III" evidence="6">
    <location>
        <begin position="847"/>
        <end position="957"/>
    </location>
</feature>
<feature type="domain" description="Ig-like" evidence="5">
    <location>
        <begin position="444"/>
        <end position="527"/>
    </location>
</feature>
<dbReference type="Pfam" id="PF00041">
    <property type="entry name" value="fn3"/>
    <property type="match status" value="2"/>
</dbReference>
<dbReference type="SMART" id="SM00408">
    <property type="entry name" value="IGc2"/>
    <property type="match status" value="5"/>
</dbReference>
<dbReference type="GO" id="GO:0098609">
    <property type="term" value="P:cell-cell adhesion"/>
    <property type="evidence" value="ECO:0007669"/>
    <property type="project" value="TreeGrafter"/>
</dbReference>
<dbReference type="Pfam" id="PF07679">
    <property type="entry name" value="I-set"/>
    <property type="match status" value="1"/>
</dbReference>
<evidence type="ECO:0000256" key="2">
    <source>
        <dbReference type="ARBA" id="ARBA00023157"/>
    </source>
</evidence>
<feature type="domain" description="Fibronectin type-III" evidence="6">
    <location>
        <begin position="1181"/>
        <end position="1280"/>
    </location>
</feature>
<dbReference type="SMART" id="SM00034">
    <property type="entry name" value="CLECT"/>
    <property type="match status" value="1"/>
</dbReference>
<feature type="chain" id="PRO_5023942374" evidence="3">
    <location>
        <begin position="19"/>
        <end position="1332"/>
    </location>
</feature>
<evidence type="ECO:0000256" key="3">
    <source>
        <dbReference type="SAM" id="SignalP"/>
    </source>
</evidence>
<evidence type="ECO:0000313" key="8">
    <source>
        <dbReference type="Proteomes" id="UP000324629"/>
    </source>
</evidence>
<feature type="domain" description="C-type lectin" evidence="4">
    <location>
        <begin position="42"/>
        <end position="177"/>
    </location>
</feature>
<dbReference type="Gene3D" id="2.60.40.10">
    <property type="entry name" value="Immunoglobulins"/>
    <property type="match status" value="9"/>
</dbReference>
<sequence>MDTKFFILFLCFMKYSDLFNPWAGCPEDKDNDPDCPDGWFGFDTNCYTFFTHQPLNYLSAKQNCERHGGLLLRIDTMAQHDFISRNLDGTALTRGMRWYTAGMMRPDSFGEFMWEGHPLMYQQVKTELLSLWIDKIPRPQDRSTFPADRTRIVYGSDGSRWGWYLDTPTPPRNYICQAPKAIANQLLPTAKSLSYGDPLSVNPKRGPCLITHPQDVLYVSSLSSEKYAELKCEANGNPQPTFKWYSVSIESRTDASGATTSWMKRTMIDPTADTSGRISISAGSLVIHSPDVSTDSQLFQCEASNELGSILSRTARIVFGQLETPPKQPRTERRVLAHKSETLPCDPPAHSPTDSLLYTIYMHKDDQFEPVIPAYRPNLFISQAKGLIGFSELTPLDTGVYVCMITMQFNGVRLFNSPKLPDMPFTVMYSNEPRQEPRIYDDFPAVWPSNPQRGQLVRLECFAAGYTQVEGLKYSWRRLDGIPLRSDSLKDFNRVIELPNVQPEDQGEYECSVRDSLGKKAMPKTLNLRITARPYFTSPLQDKVADIGTNVVLTCEAAAIPDPQHQWYRNGLSVVDLIAEGKLDPTRYSLSQVTATRSNLNIKAVVIADTAMFTCLAWNNLGSEASSAELRVIQLAPTFRRHPVMPNEGMVGGSAVMECQPEGAPSMTTRWLHGATELSPGTSTLDPETGFATCPVKYCTLPNGNLLIVNLDNSNSGEYTCVASNSLGEARSSAFLTVIPALELRLGPMNRIVYENSTVLLPCRATSSPFLDVNYAWYFEGVQIKFDRLDLDARRYEVAQLQRPYGRYFGTLRISSIQFENSGNYSCMPETPLGSRRSYGLIKVAGPPGPCGGVIVEPQLNSQRVNVTWAVGNSHSFRVIAFMIEANALLDPPNKWTVVVSNLSIANTEELLPSGRRMTFVENLAANMAYRIRVRAINVLGIGAPSLPSLSFTTLPKKPTKMPLNVTGGGGKHGTLVFQWIPLSRVDENGPNFRYRAHVRAKGNNEYGIYELQNPKPIEGGKYLQYTLTLGENLYYKPYEVRLEAVNSVGAGPITDPVTIMSAARVPTNAPGGVTAGALNSSAITVWWTQPLPSEGEGPVGGYRILYWPRVSDCRSEDSDRARFQLGQRQTVHGEVTNGVIIGLDADTYYCIAVQIFNTAGDGPESSFTEQTTFKISPQEFPTMVTINATSIPNTVRVSWVGIQARPNEESVEGYCIRYWIAGSQFKQTFKDIDVGLQTYGFVGGLEPDMRYYLRVYGYSRGGVGKMSSPVNQFQIIPMAQCVPGATWGDYQILSDCEKAKQSENESSQNQNGKLDSYVAVLSVSGELYGVG</sequence>
<feature type="domain" description="Fibronectin type-III" evidence="6">
    <location>
        <begin position="1070"/>
        <end position="1180"/>
    </location>
</feature>
<dbReference type="PROSITE" id="PS50041">
    <property type="entry name" value="C_TYPE_LECTIN_2"/>
    <property type="match status" value="1"/>
</dbReference>
<organism evidence="7 8">
    <name type="scientific">Paragonimus westermani</name>
    <dbReference type="NCBI Taxonomy" id="34504"/>
    <lineage>
        <taxon>Eukaryota</taxon>
        <taxon>Metazoa</taxon>
        <taxon>Spiralia</taxon>
        <taxon>Lophotrochozoa</taxon>
        <taxon>Platyhelminthes</taxon>
        <taxon>Trematoda</taxon>
        <taxon>Digenea</taxon>
        <taxon>Plagiorchiida</taxon>
        <taxon>Troglotremata</taxon>
        <taxon>Troglotrematidae</taxon>
        <taxon>Paragonimus</taxon>
    </lineage>
</organism>
<dbReference type="GO" id="GO:0016020">
    <property type="term" value="C:membrane"/>
    <property type="evidence" value="ECO:0007669"/>
    <property type="project" value="UniProtKB-SubCell"/>
</dbReference>
<dbReference type="InterPro" id="IPR003598">
    <property type="entry name" value="Ig_sub2"/>
</dbReference>
<dbReference type="InterPro" id="IPR036179">
    <property type="entry name" value="Ig-like_dom_sf"/>
</dbReference>
<dbReference type="FunFam" id="2.60.40.10:FF:000028">
    <property type="entry name" value="Neuronal cell adhesion molecule"/>
    <property type="match status" value="1"/>
</dbReference>
<dbReference type="EMBL" id="QNGE01000183">
    <property type="protein sequence ID" value="KAA3681529.1"/>
    <property type="molecule type" value="Genomic_DNA"/>
</dbReference>
<dbReference type="PROSITE" id="PS50853">
    <property type="entry name" value="FN3"/>
    <property type="match status" value="4"/>
</dbReference>
<dbReference type="PROSITE" id="PS50835">
    <property type="entry name" value="IG_LIKE"/>
    <property type="match status" value="5"/>
</dbReference>
<feature type="domain" description="Ig-like" evidence="5">
    <location>
        <begin position="740"/>
        <end position="827"/>
    </location>
</feature>
<dbReference type="InterPro" id="IPR016187">
    <property type="entry name" value="CTDL_fold"/>
</dbReference>
<evidence type="ECO:0000313" key="7">
    <source>
        <dbReference type="EMBL" id="KAA3681529.1"/>
    </source>
</evidence>
<keyword evidence="8" id="KW-1185">Reference proteome</keyword>
<feature type="domain" description="Ig-like" evidence="5">
    <location>
        <begin position="637"/>
        <end position="737"/>
    </location>
</feature>
<dbReference type="CDD" id="cd00063">
    <property type="entry name" value="FN3"/>
    <property type="match status" value="4"/>
</dbReference>
<evidence type="ECO:0000259" key="4">
    <source>
        <dbReference type="PROSITE" id="PS50041"/>
    </source>
</evidence>
<comment type="caution">
    <text evidence="7">The sequence shown here is derived from an EMBL/GenBank/DDBJ whole genome shotgun (WGS) entry which is preliminary data.</text>
</comment>
<dbReference type="InterPro" id="IPR003961">
    <property type="entry name" value="FN3_dom"/>
</dbReference>
<accession>A0A5J4P1G5</accession>
<evidence type="ECO:0000259" key="5">
    <source>
        <dbReference type="PROSITE" id="PS50835"/>
    </source>
</evidence>
<feature type="domain" description="Ig-like" evidence="5">
    <location>
        <begin position="207"/>
        <end position="318"/>
    </location>
</feature>
<feature type="domain" description="Fibronectin type-III" evidence="6">
    <location>
        <begin position="962"/>
        <end position="1065"/>
    </location>
</feature>
<dbReference type="SUPFAM" id="SSF56436">
    <property type="entry name" value="C-type lectin-like"/>
    <property type="match status" value="1"/>
</dbReference>
<feature type="domain" description="Ig-like" evidence="5">
    <location>
        <begin position="534"/>
        <end position="631"/>
    </location>
</feature>
<evidence type="ECO:0000259" key="6">
    <source>
        <dbReference type="PROSITE" id="PS50853"/>
    </source>
</evidence>
<dbReference type="PANTHER" id="PTHR44170:SF6">
    <property type="entry name" value="CONTACTIN"/>
    <property type="match status" value="1"/>
</dbReference>
<dbReference type="Gene3D" id="3.10.100.10">
    <property type="entry name" value="Mannose-Binding Protein A, subunit A"/>
    <property type="match status" value="1"/>
</dbReference>
<dbReference type="InterPro" id="IPR007110">
    <property type="entry name" value="Ig-like_dom"/>
</dbReference>
<reference evidence="7 8" key="1">
    <citation type="journal article" date="2019" name="Gigascience">
        <title>Whole-genome sequence of the oriental lung fluke Paragonimus westermani.</title>
        <authorList>
            <person name="Oey H."/>
            <person name="Zakrzewski M."/>
            <person name="Narain K."/>
            <person name="Devi K.R."/>
            <person name="Agatsuma T."/>
            <person name="Nawaratna S."/>
            <person name="Gobert G.N."/>
            <person name="Jones M.K."/>
            <person name="Ragan M.A."/>
            <person name="McManus D.P."/>
            <person name="Krause L."/>
        </authorList>
    </citation>
    <scope>NUCLEOTIDE SEQUENCE [LARGE SCALE GENOMIC DNA]</scope>
    <source>
        <strain evidence="7 8">IND2009</strain>
    </source>
</reference>
<dbReference type="InterPro" id="IPR036116">
    <property type="entry name" value="FN3_sf"/>
</dbReference>
<name>A0A5J4P1G5_9TREM</name>
<keyword evidence="3" id="KW-0732">Signal</keyword>
<keyword evidence="2" id="KW-1015">Disulfide bond</keyword>
<dbReference type="InterPro" id="IPR013098">
    <property type="entry name" value="Ig_I-set"/>
</dbReference>
<evidence type="ECO:0000256" key="1">
    <source>
        <dbReference type="ARBA" id="ARBA00022737"/>
    </source>
</evidence>
<dbReference type="SMART" id="SM00409">
    <property type="entry name" value="IG"/>
    <property type="match status" value="5"/>
</dbReference>
<protein>
    <submittedName>
        <fullName evidence="7">Contactin 3</fullName>
    </submittedName>
</protein>
<dbReference type="InterPro" id="IPR016186">
    <property type="entry name" value="C-type_lectin-like/link_sf"/>
</dbReference>
<dbReference type="SMART" id="SM00060">
    <property type="entry name" value="FN3"/>
    <property type="match status" value="4"/>
</dbReference>
<dbReference type="Pfam" id="PF13927">
    <property type="entry name" value="Ig_3"/>
    <property type="match status" value="3"/>
</dbReference>
<dbReference type="PANTHER" id="PTHR44170">
    <property type="entry name" value="PROTEIN SIDEKICK"/>
    <property type="match status" value="1"/>
</dbReference>
<dbReference type="InterPro" id="IPR013783">
    <property type="entry name" value="Ig-like_fold"/>
</dbReference>
<keyword evidence="1" id="KW-0677">Repeat</keyword>
<gene>
    <name evidence="7" type="ORF">DEA37_0004534</name>
</gene>